<evidence type="ECO:0000313" key="3">
    <source>
        <dbReference type="Proteomes" id="UP000309215"/>
    </source>
</evidence>
<evidence type="ECO:0000313" key="2">
    <source>
        <dbReference type="EMBL" id="TKC92983.1"/>
    </source>
</evidence>
<keyword evidence="3" id="KW-1185">Reference proteome</keyword>
<protein>
    <submittedName>
        <fullName evidence="2">Uncharacterized protein</fullName>
    </submittedName>
</protein>
<comment type="caution">
    <text evidence="2">The sequence shown here is derived from an EMBL/GenBank/DDBJ whole genome shotgun (WGS) entry which is preliminary data.</text>
</comment>
<proteinExistence type="predicted"/>
<name>A0A4U1IGQ6_9BACT</name>
<feature type="compositionally biased region" description="Basic residues" evidence="1">
    <location>
        <begin position="92"/>
        <end position="113"/>
    </location>
</feature>
<accession>A0A4U1IGQ6</accession>
<dbReference type="Proteomes" id="UP000309215">
    <property type="component" value="Unassembled WGS sequence"/>
</dbReference>
<dbReference type="AlphaFoldDB" id="A0A4U1IGQ6"/>
<feature type="region of interest" description="Disordered" evidence="1">
    <location>
        <begin position="1"/>
        <end position="31"/>
    </location>
</feature>
<organism evidence="2 3">
    <name type="scientific">Polyangium fumosum</name>
    <dbReference type="NCBI Taxonomy" id="889272"/>
    <lineage>
        <taxon>Bacteria</taxon>
        <taxon>Pseudomonadati</taxon>
        <taxon>Myxococcota</taxon>
        <taxon>Polyangia</taxon>
        <taxon>Polyangiales</taxon>
        <taxon>Polyangiaceae</taxon>
        <taxon>Polyangium</taxon>
    </lineage>
</organism>
<sequence>MARLITGWTISSSRTRRTERRSGSRSRGPRPIRTAWARPRARRSMRCGATCCASRRTCGRTSLRRRRSRRGCWRRSRRGRVSGRRIGEALRRRRLHGGRRRMRWLSRARKRSSWHGSQREGAARGQRLGATAGDETHAQAVR</sequence>
<feature type="compositionally biased region" description="Basic residues" evidence="1">
    <location>
        <begin position="14"/>
        <end position="30"/>
    </location>
</feature>
<feature type="region of interest" description="Disordered" evidence="1">
    <location>
        <begin position="92"/>
        <end position="142"/>
    </location>
</feature>
<evidence type="ECO:0000256" key="1">
    <source>
        <dbReference type="SAM" id="MobiDB-lite"/>
    </source>
</evidence>
<reference evidence="2 3" key="1">
    <citation type="submission" date="2019-04" db="EMBL/GenBank/DDBJ databases">
        <authorList>
            <person name="Li Y."/>
            <person name="Wang J."/>
        </authorList>
    </citation>
    <scope>NUCLEOTIDE SEQUENCE [LARGE SCALE GENOMIC DNA]</scope>
    <source>
        <strain evidence="2 3">DSM 14668</strain>
    </source>
</reference>
<gene>
    <name evidence="2" type="ORF">E8A74_50240</name>
</gene>
<dbReference type="EMBL" id="SSMQ01000133">
    <property type="protein sequence ID" value="TKC92983.1"/>
    <property type="molecule type" value="Genomic_DNA"/>
</dbReference>